<feature type="domain" description="Cyclic nucleotide-binding" evidence="2">
    <location>
        <begin position="93"/>
        <end position="185"/>
    </location>
</feature>
<dbReference type="GO" id="GO:0005221">
    <property type="term" value="F:intracellularly cyclic nucleotide-activated monoatomic cation channel activity"/>
    <property type="evidence" value="ECO:0007669"/>
    <property type="project" value="InterPro"/>
</dbReference>
<evidence type="ECO:0000313" key="4">
    <source>
        <dbReference type="Proteomes" id="UP000791440"/>
    </source>
</evidence>
<evidence type="ECO:0000259" key="2">
    <source>
        <dbReference type="PROSITE" id="PS50042"/>
    </source>
</evidence>
<feature type="compositionally biased region" description="Basic and acidic residues" evidence="1">
    <location>
        <begin position="480"/>
        <end position="495"/>
    </location>
</feature>
<dbReference type="PROSITE" id="PS50042">
    <property type="entry name" value="CNMP_BINDING_3"/>
    <property type="match status" value="1"/>
</dbReference>
<dbReference type="InterPro" id="IPR050866">
    <property type="entry name" value="CNG_cation_channel"/>
</dbReference>
<dbReference type="CDD" id="cd00038">
    <property type="entry name" value="CAP_ED"/>
    <property type="match status" value="1"/>
</dbReference>
<dbReference type="SMART" id="SM00100">
    <property type="entry name" value="cNMP"/>
    <property type="match status" value="1"/>
</dbReference>
<feature type="region of interest" description="Disordered" evidence="1">
    <location>
        <begin position="449"/>
        <end position="571"/>
    </location>
</feature>
<dbReference type="Pfam" id="PF00027">
    <property type="entry name" value="cNMP_binding"/>
    <property type="match status" value="1"/>
</dbReference>
<feature type="region of interest" description="Disordered" evidence="1">
    <location>
        <begin position="304"/>
        <end position="328"/>
    </location>
</feature>
<proteinExistence type="predicted"/>
<sequence length="571" mass="64330">MVYMVYVGEFSNIIQYQSFRSFSFYCMYLELQEFLKNNRVSKNLVAMVNNYSLHLWREARGMQEPYFLKTAPQCLRLRIMSAAYLYHLTKHHIFEECEPAFLRQLVGCLQLFTYNENMFVVKESEITDAMYFVHTGRIQETKESSDKPHRVYPAGSYFGVTQGLICDTPYTHSYMTITKSQVLTLHLGDWVYLMKHFPASKAAIQKYVKGPDTDNGQGPGDKKYGGSPPPPRDQPRVIEQVDKGSPPSRSFSQEKHTKFTVPTGPKPPDGPNVNVPTGQWPMDSRNTRDSETLAKDFSELEKLQVSTSYDQSQGSMSTMSQDLRGTKSTDVAATSSSVFMSRVASTAKKLMGKQSDVLYAPSIESIDKDVLLLQEDEDATTALMQQFGEDNKSKESSRERVLVTVSDVSIATEDGTEDIIVAVDMTQSKIKINDIQQADNGIVEKQEIKQTKSSVKMPAETEDTEAPSTSRLSRRQVRVRYKDDEKNDGPEEKKPHTTRFVSDDLTDTKPFKDLSAQERNFMMFDSDIHVETPTTGKAETEEQAPATGSSSTTPDSNSSTSLKRTPPRPSE</sequence>
<gene>
    <name evidence="3" type="ORF">O3G_MSEX007890</name>
</gene>
<dbReference type="GO" id="GO:0044877">
    <property type="term" value="F:protein-containing complex binding"/>
    <property type="evidence" value="ECO:0007669"/>
    <property type="project" value="TreeGrafter"/>
</dbReference>
<accession>A0A921Z7V3</accession>
<reference evidence="3" key="2">
    <citation type="submission" date="2020-12" db="EMBL/GenBank/DDBJ databases">
        <authorList>
            <person name="Kanost M."/>
        </authorList>
    </citation>
    <scope>NUCLEOTIDE SEQUENCE</scope>
</reference>
<evidence type="ECO:0000313" key="3">
    <source>
        <dbReference type="EMBL" id="KAG6452968.1"/>
    </source>
</evidence>
<dbReference type="PANTHER" id="PTHR45638:SF11">
    <property type="entry name" value="CYCLIC NUCLEOTIDE-GATED CATION CHANNEL SUBUNIT A"/>
    <property type="match status" value="1"/>
</dbReference>
<feature type="region of interest" description="Disordered" evidence="1">
    <location>
        <begin position="209"/>
        <end position="289"/>
    </location>
</feature>
<organism evidence="3 4">
    <name type="scientific">Manduca sexta</name>
    <name type="common">Tobacco hawkmoth</name>
    <name type="synonym">Tobacco hornworm</name>
    <dbReference type="NCBI Taxonomy" id="7130"/>
    <lineage>
        <taxon>Eukaryota</taxon>
        <taxon>Metazoa</taxon>
        <taxon>Ecdysozoa</taxon>
        <taxon>Arthropoda</taxon>
        <taxon>Hexapoda</taxon>
        <taxon>Insecta</taxon>
        <taxon>Pterygota</taxon>
        <taxon>Neoptera</taxon>
        <taxon>Endopterygota</taxon>
        <taxon>Lepidoptera</taxon>
        <taxon>Glossata</taxon>
        <taxon>Ditrysia</taxon>
        <taxon>Bombycoidea</taxon>
        <taxon>Sphingidae</taxon>
        <taxon>Sphinginae</taxon>
        <taxon>Sphingini</taxon>
        <taxon>Manduca</taxon>
    </lineage>
</organism>
<comment type="caution">
    <text evidence="3">The sequence shown here is derived from an EMBL/GenBank/DDBJ whole genome shotgun (WGS) entry which is preliminary data.</text>
</comment>
<dbReference type="EMBL" id="JH668434">
    <property type="protein sequence ID" value="KAG6452968.1"/>
    <property type="molecule type" value="Genomic_DNA"/>
</dbReference>
<name>A0A921Z7V3_MANSE</name>
<dbReference type="AlphaFoldDB" id="A0A921Z7V3"/>
<dbReference type="InterPro" id="IPR000595">
    <property type="entry name" value="cNMP-bd_dom"/>
</dbReference>
<feature type="compositionally biased region" description="Basic and acidic residues" evidence="1">
    <location>
        <begin position="506"/>
        <end position="516"/>
    </location>
</feature>
<dbReference type="Proteomes" id="UP000791440">
    <property type="component" value="Unassembled WGS sequence"/>
</dbReference>
<evidence type="ECO:0000256" key="1">
    <source>
        <dbReference type="SAM" id="MobiDB-lite"/>
    </source>
</evidence>
<protein>
    <recommendedName>
        <fullName evidence="2">Cyclic nucleotide-binding domain-containing protein</fullName>
    </recommendedName>
</protein>
<reference evidence="3" key="1">
    <citation type="journal article" date="2016" name="Insect Biochem. Mol. Biol.">
        <title>Multifaceted biological insights from a draft genome sequence of the tobacco hornworm moth, Manduca sexta.</title>
        <authorList>
            <person name="Kanost M.R."/>
            <person name="Arrese E.L."/>
            <person name="Cao X."/>
            <person name="Chen Y.R."/>
            <person name="Chellapilla S."/>
            <person name="Goldsmith M.R."/>
            <person name="Grosse-Wilde E."/>
            <person name="Heckel D.G."/>
            <person name="Herndon N."/>
            <person name="Jiang H."/>
            <person name="Papanicolaou A."/>
            <person name="Qu J."/>
            <person name="Soulages J.L."/>
            <person name="Vogel H."/>
            <person name="Walters J."/>
            <person name="Waterhouse R.M."/>
            <person name="Ahn S.J."/>
            <person name="Almeida F.C."/>
            <person name="An C."/>
            <person name="Aqrawi P."/>
            <person name="Bretschneider A."/>
            <person name="Bryant W.B."/>
            <person name="Bucks S."/>
            <person name="Chao H."/>
            <person name="Chevignon G."/>
            <person name="Christen J.M."/>
            <person name="Clarke D.F."/>
            <person name="Dittmer N.T."/>
            <person name="Ferguson L.C.F."/>
            <person name="Garavelou S."/>
            <person name="Gordon K.H.J."/>
            <person name="Gunaratna R.T."/>
            <person name="Han Y."/>
            <person name="Hauser F."/>
            <person name="He Y."/>
            <person name="Heidel-Fischer H."/>
            <person name="Hirsh A."/>
            <person name="Hu Y."/>
            <person name="Jiang H."/>
            <person name="Kalra D."/>
            <person name="Klinner C."/>
            <person name="Konig C."/>
            <person name="Kovar C."/>
            <person name="Kroll A.R."/>
            <person name="Kuwar S.S."/>
            <person name="Lee S.L."/>
            <person name="Lehman R."/>
            <person name="Li K."/>
            <person name="Li Z."/>
            <person name="Liang H."/>
            <person name="Lovelace S."/>
            <person name="Lu Z."/>
            <person name="Mansfield J.H."/>
            <person name="McCulloch K.J."/>
            <person name="Mathew T."/>
            <person name="Morton B."/>
            <person name="Muzny D.M."/>
            <person name="Neunemann D."/>
            <person name="Ongeri F."/>
            <person name="Pauchet Y."/>
            <person name="Pu L.L."/>
            <person name="Pyrousis I."/>
            <person name="Rao X.J."/>
            <person name="Redding A."/>
            <person name="Roesel C."/>
            <person name="Sanchez-Gracia A."/>
            <person name="Schaack S."/>
            <person name="Shukla A."/>
            <person name="Tetreau G."/>
            <person name="Wang Y."/>
            <person name="Xiong G.H."/>
            <person name="Traut W."/>
            <person name="Walsh T.K."/>
            <person name="Worley K.C."/>
            <person name="Wu D."/>
            <person name="Wu W."/>
            <person name="Wu Y.Q."/>
            <person name="Zhang X."/>
            <person name="Zou Z."/>
            <person name="Zucker H."/>
            <person name="Briscoe A.D."/>
            <person name="Burmester T."/>
            <person name="Clem R.J."/>
            <person name="Feyereisen R."/>
            <person name="Grimmelikhuijzen C.J.P."/>
            <person name="Hamodrakas S.J."/>
            <person name="Hansson B.S."/>
            <person name="Huguet E."/>
            <person name="Jermiin L.S."/>
            <person name="Lan Q."/>
            <person name="Lehman H.K."/>
            <person name="Lorenzen M."/>
            <person name="Merzendorfer H."/>
            <person name="Michalopoulos I."/>
            <person name="Morton D.B."/>
            <person name="Muthukrishnan S."/>
            <person name="Oakeshott J.G."/>
            <person name="Palmer W."/>
            <person name="Park Y."/>
            <person name="Passarelli A.L."/>
            <person name="Rozas J."/>
            <person name="Schwartz L.M."/>
            <person name="Smith W."/>
            <person name="Southgate A."/>
            <person name="Vilcinskas A."/>
            <person name="Vogt R."/>
            <person name="Wang P."/>
            <person name="Werren J."/>
            <person name="Yu X.Q."/>
            <person name="Zhou J.J."/>
            <person name="Brown S.J."/>
            <person name="Scherer S.E."/>
            <person name="Richards S."/>
            <person name="Blissard G.W."/>
        </authorList>
    </citation>
    <scope>NUCLEOTIDE SEQUENCE</scope>
</reference>
<keyword evidence="4" id="KW-1185">Reference proteome</keyword>
<dbReference type="PANTHER" id="PTHR45638">
    <property type="entry name" value="CYCLIC NUCLEOTIDE-GATED CATION CHANNEL SUBUNIT A"/>
    <property type="match status" value="1"/>
</dbReference>
<feature type="compositionally biased region" description="Basic and acidic residues" evidence="1">
    <location>
        <begin position="233"/>
        <end position="242"/>
    </location>
</feature>
<feature type="compositionally biased region" description="Low complexity" evidence="1">
    <location>
        <begin position="547"/>
        <end position="561"/>
    </location>
</feature>